<feature type="region of interest" description="Disordered" evidence="1">
    <location>
        <begin position="166"/>
        <end position="200"/>
    </location>
</feature>
<evidence type="ECO:0000256" key="1">
    <source>
        <dbReference type="SAM" id="MobiDB-lite"/>
    </source>
</evidence>
<gene>
    <name evidence="3" type="ORF">MELLADRAFT_104816</name>
</gene>
<dbReference type="HOGENOM" id="CLU_1225005_0_0_1"/>
<feature type="signal peptide" evidence="2">
    <location>
        <begin position="1"/>
        <end position="18"/>
    </location>
</feature>
<feature type="chain" id="PRO_5003320771" evidence="2">
    <location>
        <begin position="19"/>
        <end position="226"/>
    </location>
</feature>
<dbReference type="Proteomes" id="UP000001072">
    <property type="component" value="Unassembled WGS sequence"/>
</dbReference>
<feature type="compositionally biased region" description="Low complexity" evidence="1">
    <location>
        <begin position="180"/>
        <end position="200"/>
    </location>
</feature>
<dbReference type="OrthoDB" id="2518327at2759"/>
<dbReference type="KEGG" id="mlr:MELLADRAFT_104816"/>
<feature type="compositionally biased region" description="Polar residues" evidence="1">
    <location>
        <begin position="166"/>
        <end position="179"/>
    </location>
</feature>
<organism evidence="4">
    <name type="scientific">Melampsora larici-populina (strain 98AG31 / pathotype 3-4-7)</name>
    <name type="common">Poplar leaf rust fungus</name>
    <dbReference type="NCBI Taxonomy" id="747676"/>
    <lineage>
        <taxon>Eukaryota</taxon>
        <taxon>Fungi</taxon>
        <taxon>Dikarya</taxon>
        <taxon>Basidiomycota</taxon>
        <taxon>Pucciniomycotina</taxon>
        <taxon>Pucciniomycetes</taxon>
        <taxon>Pucciniales</taxon>
        <taxon>Melampsoraceae</taxon>
        <taxon>Melampsora</taxon>
    </lineage>
</organism>
<proteinExistence type="predicted"/>
<dbReference type="AlphaFoldDB" id="F4RG99"/>
<evidence type="ECO:0000313" key="3">
    <source>
        <dbReference type="EMBL" id="EGG08703.1"/>
    </source>
</evidence>
<evidence type="ECO:0000313" key="4">
    <source>
        <dbReference type="Proteomes" id="UP000001072"/>
    </source>
</evidence>
<accession>F4RG99</accession>
<protein>
    <submittedName>
        <fullName evidence="3">Secreted protein</fullName>
    </submittedName>
</protein>
<name>F4RG99_MELLP</name>
<sequence>MQQSFAVLTAFLIVSASASSLIRRDEGTDNQCFEFDSMIPEKSTCNSRPDLVCTKGCTGGIAASGCVWGPSGNATKEETEKGRAAHPKPENVTCTKAMGKSSASSYTCRTDTDVYTCSSRSAGSATCSGCVSNGVQIGNVPATTPGANGTAMNNTMPNDKDMSNNMTSGDATACNNTAMPATNASGSGNGNATSPSSTTSSAFVVSGNMVSAVSASLFAGVASLVL</sequence>
<evidence type="ECO:0000256" key="2">
    <source>
        <dbReference type="SAM" id="SignalP"/>
    </source>
</evidence>
<dbReference type="VEuPathDB" id="FungiDB:MELLADRAFT_104816"/>
<keyword evidence="2" id="KW-0732">Signal</keyword>
<dbReference type="GeneID" id="18922403"/>
<dbReference type="InParanoid" id="F4RG99"/>
<dbReference type="RefSeq" id="XP_007408289.1">
    <property type="nucleotide sequence ID" value="XM_007408227.1"/>
</dbReference>
<reference evidence="4" key="1">
    <citation type="journal article" date="2011" name="Proc. Natl. Acad. Sci. U.S.A.">
        <title>Obligate biotrophy features unraveled by the genomic analysis of rust fungi.</title>
        <authorList>
            <person name="Duplessis S."/>
            <person name="Cuomo C.A."/>
            <person name="Lin Y.-C."/>
            <person name="Aerts A."/>
            <person name="Tisserant E."/>
            <person name="Veneault-Fourrey C."/>
            <person name="Joly D.L."/>
            <person name="Hacquard S."/>
            <person name="Amselem J."/>
            <person name="Cantarel B.L."/>
            <person name="Chiu R."/>
            <person name="Coutinho P.M."/>
            <person name="Feau N."/>
            <person name="Field M."/>
            <person name="Frey P."/>
            <person name="Gelhaye E."/>
            <person name="Goldberg J."/>
            <person name="Grabherr M.G."/>
            <person name="Kodira C.D."/>
            <person name="Kohler A."/>
            <person name="Kuees U."/>
            <person name="Lindquist E.A."/>
            <person name="Lucas S.M."/>
            <person name="Mago R."/>
            <person name="Mauceli E."/>
            <person name="Morin E."/>
            <person name="Murat C."/>
            <person name="Pangilinan J.L."/>
            <person name="Park R."/>
            <person name="Pearson M."/>
            <person name="Quesneville H."/>
            <person name="Rouhier N."/>
            <person name="Sakthikumar S."/>
            <person name="Salamov A.A."/>
            <person name="Schmutz J."/>
            <person name="Selles B."/>
            <person name="Shapiro H."/>
            <person name="Tanguay P."/>
            <person name="Tuskan G.A."/>
            <person name="Henrissat B."/>
            <person name="Van de Peer Y."/>
            <person name="Rouze P."/>
            <person name="Ellis J.G."/>
            <person name="Dodds P.N."/>
            <person name="Schein J.E."/>
            <person name="Zhong S."/>
            <person name="Hamelin R.C."/>
            <person name="Grigoriev I.V."/>
            <person name="Szabo L.J."/>
            <person name="Martin F."/>
        </authorList>
    </citation>
    <scope>NUCLEOTIDE SEQUENCE [LARGE SCALE GENOMIC DNA]</scope>
    <source>
        <strain evidence="4">98AG31 / pathotype 3-4-7</strain>
    </source>
</reference>
<dbReference type="EMBL" id="GL883100">
    <property type="protein sequence ID" value="EGG08703.1"/>
    <property type="molecule type" value="Genomic_DNA"/>
</dbReference>
<keyword evidence="4" id="KW-1185">Reference proteome</keyword>